<dbReference type="Proteomes" id="UP001589628">
    <property type="component" value="Unassembled WGS sequence"/>
</dbReference>
<evidence type="ECO:0000313" key="2">
    <source>
        <dbReference type="EMBL" id="MFB9885300.1"/>
    </source>
</evidence>
<dbReference type="EMBL" id="JBHLZN010000001">
    <property type="protein sequence ID" value="MFB9885300.1"/>
    <property type="molecule type" value="Genomic_DNA"/>
</dbReference>
<feature type="compositionally biased region" description="Basic and acidic residues" evidence="1">
    <location>
        <begin position="37"/>
        <end position="48"/>
    </location>
</feature>
<name>A0ABV5Z8X9_9GAMM</name>
<feature type="region of interest" description="Disordered" evidence="1">
    <location>
        <begin position="33"/>
        <end position="62"/>
    </location>
</feature>
<protein>
    <submittedName>
        <fullName evidence="2">Uncharacterized protein</fullName>
    </submittedName>
</protein>
<evidence type="ECO:0000313" key="3">
    <source>
        <dbReference type="Proteomes" id="UP001589628"/>
    </source>
</evidence>
<reference evidence="2 3" key="1">
    <citation type="submission" date="2024-09" db="EMBL/GenBank/DDBJ databases">
        <authorList>
            <person name="Sun Q."/>
            <person name="Mori K."/>
        </authorList>
    </citation>
    <scope>NUCLEOTIDE SEQUENCE [LARGE SCALE GENOMIC DNA]</scope>
    <source>
        <strain evidence="2 3">ATCC 51285</strain>
    </source>
</reference>
<sequence>MYPPSLHSRPRLWHCCPSPFLAAANLIQRWRLSNQTERGEEPAKEPRSQHLPATSVRPFPLP</sequence>
<gene>
    <name evidence="2" type="ORF">ACFFLH_02575</name>
</gene>
<keyword evidence="3" id="KW-1185">Reference proteome</keyword>
<evidence type="ECO:0000256" key="1">
    <source>
        <dbReference type="SAM" id="MobiDB-lite"/>
    </source>
</evidence>
<accession>A0ABV5Z8X9</accession>
<comment type="caution">
    <text evidence="2">The sequence shown here is derived from an EMBL/GenBank/DDBJ whole genome shotgun (WGS) entry which is preliminary data.</text>
</comment>
<proteinExistence type="predicted"/>
<organism evidence="2 3">
    <name type="scientific">Balneatrix alpica</name>
    <dbReference type="NCBI Taxonomy" id="75684"/>
    <lineage>
        <taxon>Bacteria</taxon>
        <taxon>Pseudomonadati</taxon>
        <taxon>Pseudomonadota</taxon>
        <taxon>Gammaproteobacteria</taxon>
        <taxon>Oceanospirillales</taxon>
        <taxon>Balneatrichaceae</taxon>
        <taxon>Balneatrix</taxon>
    </lineage>
</organism>